<accession>Q07KX0</accession>
<reference evidence="2" key="1">
    <citation type="submission" date="2006-09" db="EMBL/GenBank/DDBJ databases">
        <title>Complete sequence of Rhodopseudomonas palustris BisA53.</title>
        <authorList>
            <consortium name="US DOE Joint Genome Institute"/>
            <person name="Copeland A."/>
            <person name="Lucas S."/>
            <person name="Lapidus A."/>
            <person name="Barry K."/>
            <person name="Detter J.C."/>
            <person name="Glavina del Rio T."/>
            <person name="Hammon N."/>
            <person name="Israni S."/>
            <person name="Dalin E."/>
            <person name="Tice H."/>
            <person name="Pitluck S."/>
            <person name="Chain P."/>
            <person name="Malfatti S."/>
            <person name="Shin M."/>
            <person name="Vergez L."/>
            <person name="Schmutz J."/>
            <person name="Larimer F."/>
            <person name="Land M."/>
            <person name="Hauser L."/>
            <person name="Pelletier D.A."/>
            <person name="Kyrpides N."/>
            <person name="Kim E."/>
            <person name="Harwood C.S."/>
            <person name="Oda Y."/>
            <person name="Richardson P."/>
        </authorList>
    </citation>
    <scope>NUCLEOTIDE SEQUENCE [LARGE SCALE GENOMIC DNA]</scope>
    <source>
        <strain evidence="2">BisA53</strain>
    </source>
</reference>
<dbReference type="KEGG" id="rpe:RPE_3484"/>
<evidence type="ECO:0000313" key="2">
    <source>
        <dbReference type="EMBL" id="ABJ07414.1"/>
    </source>
</evidence>
<proteinExistence type="predicted"/>
<evidence type="ECO:0000256" key="1">
    <source>
        <dbReference type="SAM" id="MobiDB-lite"/>
    </source>
</evidence>
<gene>
    <name evidence="2" type="ordered locus">RPE_3484</name>
</gene>
<dbReference type="AlphaFoldDB" id="Q07KX0"/>
<organism evidence="2">
    <name type="scientific">Rhodopseudomonas palustris (strain BisA53)</name>
    <dbReference type="NCBI Taxonomy" id="316055"/>
    <lineage>
        <taxon>Bacteria</taxon>
        <taxon>Pseudomonadati</taxon>
        <taxon>Pseudomonadota</taxon>
        <taxon>Alphaproteobacteria</taxon>
        <taxon>Hyphomicrobiales</taxon>
        <taxon>Nitrobacteraceae</taxon>
        <taxon>Rhodopseudomonas</taxon>
    </lineage>
</organism>
<name>Q07KX0_RHOP5</name>
<dbReference type="STRING" id="316055.RPE_3484"/>
<feature type="region of interest" description="Disordered" evidence="1">
    <location>
        <begin position="1"/>
        <end position="31"/>
    </location>
</feature>
<sequence>MSSATPFRTARHRQAGCSAANARDGRTPSGTNAKAQRLLYSLSTYISCWANGGALQYRDTRSREQHSHCAIDWCHDPDSPGDMAASRLLLVINVAEMSHFPPSIAIVPATAGAVQTSGGRYMPRCQVDRMCQ</sequence>
<dbReference type="HOGENOM" id="CLU_1915483_0_0_5"/>
<protein>
    <submittedName>
        <fullName evidence="2">Uncharacterized protein</fullName>
    </submittedName>
</protein>
<dbReference type="EMBL" id="CP000463">
    <property type="protein sequence ID" value="ABJ07414.1"/>
    <property type="molecule type" value="Genomic_DNA"/>
</dbReference>